<sequence>MLPMQSQKGRILVTCKTMRWSYHLRELQTNKEPSHNLTFHVTLSPTGKQHQKMIDREEDDGASVSWLRQMKDNCETDGGRWDSSGNEINSAQIRESLQDDVEERASLYEMRWDSSGNEINSAQIKLVLGKNESLRASLYEKFKIKTRQQ</sequence>
<dbReference type="AlphaFoldDB" id="A0A822YRD8"/>
<protein>
    <submittedName>
        <fullName evidence="1">Uncharacterized protein</fullName>
    </submittedName>
</protein>
<organism evidence="1 2">
    <name type="scientific">Nelumbo nucifera</name>
    <name type="common">Sacred lotus</name>
    <dbReference type="NCBI Taxonomy" id="4432"/>
    <lineage>
        <taxon>Eukaryota</taxon>
        <taxon>Viridiplantae</taxon>
        <taxon>Streptophyta</taxon>
        <taxon>Embryophyta</taxon>
        <taxon>Tracheophyta</taxon>
        <taxon>Spermatophyta</taxon>
        <taxon>Magnoliopsida</taxon>
        <taxon>Proteales</taxon>
        <taxon>Nelumbonaceae</taxon>
        <taxon>Nelumbo</taxon>
    </lineage>
</organism>
<accession>A0A822YRD8</accession>
<keyword evidence="2" id="KW-1185">Reference proteome</keyword>
<evidence type="ECO:0000313" key="2">
    <source>
        <dbReference type="Proteomes" id="UP000607653"/>
    </source>
</evidence>
<name>A0A822YRD8_NELNU</name>
<evidence type="ECO:0000313" key="1">
    <source>
        <dbReference type="EMBL" id="DAD36764.1"/>
    </source>
</evidence>
<proteinExistence type="predicted"/>
<gene>
    <name evidence="1" type="ORF">HUJ06_007405</name>
</gene>
<dbReference type="Proteomes" id="UP000607653">
    <property type="component" value="Unassembled WGS sequence"/>
</dbReference>
<dbReference type="EMBL" id="DUZY01000004">
    <property type="protein sequence ID" value="DAD36764.1"/>
    <property type="molecule type" value="Genomic_DNA"/>
</dbReference>
<comment type="caution">
    <text evidence="1">The sequence shown here is derived from an EMBL/GenBank/DDBJ whole genome shotgun (WGS) entry which is preliminary data.</text>
</comment>
<reference evidence="1 2" key="1">
    <citation type="journal article" date="2020" name="Mol. Biol. Evol.">
        <title>Distinct Expression and Methylation Patterns for Genes with Different Fates following a Single Whole-Genome Duplication in Flowering Plants.</title>
        <authorList>
            <person name="Shi T."/>
            <person name="Rahmani R.S."/>
            <person name="Gugger P.F."/>
            <person name="Wang M."/>
            <person name="Li H."/>
            <person name="Zhang Y."/>
            <person name="Li Z."/>
            <person name="Wang Q."/>
            <person name="Van de Peer Y."/>
            <person name="Marchal K."/>
            <person name="Chen J."/>
        </authorList>
    </citation>
    <scope>NUCLEOTIDE SEQUENCE [LARGE SCALE GENOMIC DNA]</scope>
    <source>
        <tissue evidence="1">Leaf</tissue>
    </source>
</reference>